<evidence type="ECO:0000256" key="5">
    <source>
        <dbReference type="ARBA" id="ARBA00037974"/>
    </source>
</evidence>
<evidence type="ECO:0000256" key="1">
    <source>
        <dbReference type="ARBA" id="ARBA00001933"/>
    </source>
</evidence>
<dbReference type="PANTHER" id="PTHR43525:SF2">
    <property type="entry name" value="CYSTATHIONINE BETA-LYASE-RELATED"/>
    <property type="match status" value="1"/>
</dbReference>
<sequence>MTSSRSPGPAGRTGRTAGPCAFDALTVDDLRRQGSLKWTLFPDALGAFIAEMDFGTAPVVAQALHRAVDQGLVGYLPPALAADMARAYADWSTVHHNRTVLPERVRPLSDVLAGLEAAVTHFSRPGSPVILPTPAYMPFLTLPAALGRELIQVPMALDDGRYTYDLDALDAAFRAGGHLLVLCNPHNPIGRVLEPTELAAVAEVVERHGGRVFSDEIHAPLVMPGHRHTPYAALSPATAAHTVTATSASKAWNLPGLKCAQLVLSNDADAEHWERVGQLAEHGASTLGVVANIAAYTAGDPWLADVVEHVDRNRRHLADALRTRLPGVGYVPPEGTYLAWLDCRGLALGERPADFFLEHAGVALTDGSACGRAGEGFVRLTLATPRPVLDEIVDRMARAVDAR</sequence>
<proteinExistence type="inferred from homology"/>
<evidence type="ECO:0000313" key="8">
    <source>
        <dbReference type="Proteomes" id="UP000562124"/>
    </source>
</evidence>
<dbReference type="InterPro" id="IPR015421">
    <property type="entry name" value="PyrdxlP-dep_Trfase_major"/>
</dbReference>
<evidence type="ECO:0000256" key="2">
    <source>
        <dbReference type="ARBA" id="ARBA00012224"/>
    </source>
</evidence>
<dbReference type="GO" id="GO:0008483">
    <property type="term" value="F:transaminase activity"/>
    <property type="evidence" value="ECO:0007669"/>
    <property type="project" value="UniProtKB-KW"/>
</dbReference>
<dbReference type="SUPFAM" id="SSF53383">
    <property type="entry name" value="PLP-dependent transferases"/>
    <property type="match status" value="1"/>
</dbReference>
<keyword evidence="4" id="KW-0456">Lyase</keyword>
<accession>A0A7Y0QGK9</accession>
<dbReference type="Gene3D" id="3.40.640.10">
    <property type="entry name" value="Type I PLP-dependent aspartate aminotransferase-like (Major domain)"/>
    <property type="match status" value="1"/>
</dbReference>
<dbReference type="InterPro" id="IPR015424">
    <property type="entry name" value="PyrdxlP-dep_Trfase"/>
</dbReference>
<dbReference type="AlphaFoldDB" id="A0A7Y0QGK9"/>
<reference evidence="7 8" key="1">
    <citation type="submission" date="2020-04" db="EMBL/GenBank/DDBJ databases">
        <title>Sequencing and Assembly of C. fimi.</title>
        <authorList>
            <person name="Ramsey A.R."/>
        </authorList>
    </citation>
    <scope>NUCLEOTIDE SEQUENCE [LARGE SCALE GENOMIC DNA]</scope>
    <source>
        <strain evidence="7 8">SB</strain>
    </source>
</reference>
<comment type="caution">
    <text evidence="7">The sequence shown here is derived from an EMBL/GenBank/DDBJ whole genome shotgun (WGS) entry which is preliminary data.</text>
</comment>
<keyword evidence="3" id="KW-0663">Pyridoxal phosphate</keyword>
<keyword evidence="7" id="KW-0032">Aminotransferase</keyword>
<dbReference type="InterPro" id="IPR004839">
    <property type="entry name" value="Aminotransferase_I/II_large"/>
</dbReference>
<dbReference type="CDD" id="cd00609">
    <property type="entry name" value="AAT_like"/>
    <property type="match status" value="1"/>
</dbReference>
<name>A0A7Y0QGK9_CELFI</name>
<dbReference type="EMBL" id="JABCJJ010000002">
    <property type="protein sequence ID" value="NMR18989.1"/>
    <property type="molecule type" value="Genomic_DNA"/>
</dbReference>
<comment type="cofactor">
    <cofactor evidence="1">
        <name>pyridoxal 5'-phosphate</name>
        <dbReference type="ChEBI" id="CHEBI:597326"/>
    </cofactor>
</comment>
<dbReference type="Gene3D" id="3.90.1150.10">
    <property type="entry name" value="Aspartate Aminotransferase, domain 1"/>
    <property type="match status" value="1"/>
</dbReference>
<feature type="domain" description="Aminotransferase class I/classII large" evidence="6">
    <location>
        <begin position="51"/>
        <end position="395"/>
    </location>
</feature>
<comment type="similarity">
    <text evidence="5">Belongs to the class-II pyridoxal-phosphate-dependent aminotransferase family. MalY/PatB cystathionine beta-lyase subfamily.</text>
</comment>
<dbReference type="GO" id="GO:0047804">
    <property type="term" value="F:cysteine-S-conjugate beta-lyase activity"/>
    <property type="evidence" value="ECO:0007669"/>
    <property type="project" value="UniProtKB-EC"/>
</dbReference>
<organism evidence="7 8">
    <name type="scientific">Cellulomonas fimi</name>
    <dbReference type="NCBI Taxonomy" id="1708"/>
    <lineage>
        <taxon>Bacteria</taxon>
        <taxon>Bacillati</taxon>
        <taxon>Actinomycetota</taxon>
        <taxon>Actinomycetes</taxon>
        <taxon>Micrococcales</taxon>
        <taxon>Cellulomonadaceae</taxon>
        <taxon>Cellulomonas</taxon>
    </lineage>
</organism>
<keyword evidence="7" id="KW-0808">Transferase</keyword>
<dbReference type="GO" id="GO:0030170">
    <property type="term" value="F:pyridoxal phosphate binding"/>
    <property type="evidence" value="ECO:0007669"/>
    <property type="project" value="InterPro"/>
</dbReference>
<evidence type="ECO:0000259" key="6">
    <source>
        <dbReference type="Pfam" id="PF00155"/>
    </source>
</evidence>
<dbReference type="EC" id="4.4.1.13" evidence="2"/>
<evidence type="ECO:0000313" key="7">
    <source>
        <dbReference type="EMBL" id="NMR18989.1"/>
    </source>
</evidence>
<dbReference type="InterPro" id="IPR015422">
    <property type="entry name" value="PyrdxlP-dep_Trfase_small"/>
</dbReference>
<protein>
    <recommendedName>
        <fullName evidence="2">cysteine-S-conjugate beta-lyase</fullName>
        <ecNumber evidence="2">4.4.1.13</ecNumber>
    </recommendedName>
</protein>
<evidence type="ECO:0000256" key="3">
    <source>
        <dbReference type="ARBA" id="ARBA00022898"/>
    </source>
</evidence>
<dbReference type="RefSeq" id="WP_169322923.1">
    <property type="nucleotide sequence ID" value="NZ_JABCJJ010000002.1"/>
</dbReference>
<dbReference type="Proteomes" id="UP000562124">
    <property type="component" value="Unassembled WGS sequence"/>
</dbReference>
<gene>
    <name evidence="7" type="ORF">HIR71_01905</name>
</gene>
<dbReference type="InterPro" id="IPR051798">
    <property type="entry name" value="Class-II_PLP-Dep_Aminotrans"/>
</dbReference>
<evidence type="ECO:0000256" key="4">
    <source>
        <dbReference type="ARBA" id="ARBA00023239"/>
    </source>
</evidence>
<dbReference type="PANTHER" id="PTHR43525">
    <property type="entry name" value="PROTEIN MALY"/>
    <property type="match status" value="1"/>
</dbReference>
<dbReference type="Pfam" id="PF00155">
    <property type="entry name" value="Aminotran_1_2"/>
    <property type="match status" value="1"/>
</dbReference>
<keyword evidence="8" id="KW-1185">Reference proteome</keyword>